<dbReference type="AlphaFoldDB" id="A0A926S8J7"/>
<dbReference type="Proteomes" id="UP000598467">
    <property type="component" value="Unassembled WGS sequence"/>
</dbReference>
<protein>
    <submittedName>
        <fullName evidence="1">Uncharacterized protein</fullName>
    </submittedName>
</protein>
<comment type="caution">
    <text evidence="1">The sequence shown here is derived from an EMBL/GenBank/DDBJ whole genome shotgun (WGS) entry which is preliminary data.</text>
</comment>
<reference evidence="1" key="1">
    <citation type="submission" date="2020-05" db="EMBL/GenBank/DDBJ databases">
        <title>Identification of trans-AT polyketide cluster in two marine bacteria, producers of a novel glutaramide-containing polyketide sesbanimide D and analogs.</title>
        <authorList>
            <person name="Kacar D."/>
            <person name="Rodriguez P."/>
            <person name="Canedo L."/>
            <person name="Gonzalez E."/>
            <person name="Galan B."/>
            <person name="De La Calle F."/>
            <person name="Garcia J.L."/>
        </authorList>
    </citation>
    <scope>NUCLEOTIDE SEQUENCE</scope>
    <source>
        <strain evidence="1">PHM038</strain>
    </source>
</reference>
<evidence type="ECO:0000313" key="2">
    <source>
        <dbReference type="Proteomes" id="UP000598467"/>
    </source>
</evidence>
<dbReference type="RefSeq" id="WP_190294346.1">
    <property type="nucleotide sequence ID" value="NZ_JABFCZ010000049.1"/>
</dbReference>
<gene>
    <name evidence="1" type="ORF">HK439_25660</name>
</gene>
<name>A0A926S8J7_9HYPH</name>
<sequence length="68" mass="7447">MELVQLADAFVEDGDYALDTSEQLRFASAVPVQFFGLSGFEQLLAAAREIGKTLPVRFLGLVTASNRR</sequence>
<accession>A0A926S8J7</accession>
<organism evidence="1 2">
    <name type="scientific">Roseibium aggregatum</name>
    <dbReference type="NCBI Taxonomy" id="187304"/>
    <lineage>
        <taxon>Bacteria</taxon>
        <taxon>Pseudomonadati</taxon>
        <taxon>Pseudomonadota</taxon>
        <taxon>Alphaproteobacteria</taxon>
        <taxon>Hyphomicrobiales</taxon>
        <taxon>Stappiaceae</taxon>
        <taxon>Roseibium</taxon>
    </lineage>
</organism>
<dbReference type="EMBL" id="JABFCZ010000049">
    <property type="protein sequence ID" value="MBD1549655.1"/>
    <property type="molecule type" value="Genomic_DNA"/>
</dbReference>
<proteinExistence type="predicted"/>
<evidence type="ECO:0000313" key="1">
    <source>
        <dbReference type="EMBL" id="MBD1549655.1"/>
    </source>
</evidence>